<dbReference type="RefSeq" id="WP_243721657.1">
    <property type="nucleotide sequence ID" value="NZ_CP037867.1"/>
</dbReference>
<gene>
    <name evidence="1" type="ORF">HPF_00385</name>
</gene>
<name>A0A4P6WQR8_HYDPS</name>
<evidence type="ECO:0000313" key="1">
    <source>
        <dbReference type="EMBL" id="QBM26112.1"/>
    </source>
</evidence>
<dbReference type="EMBL" id="CP037867">
    <property type="protein sequence ID" value="QBM26112.1"/>
    <property type="molecule type" value="Genomic_DNA"/>
</dbReference>
<protein>
    <submittedName>
        <fullName evidence="1">Uncharacterized protein</fullName>
    </submittedName>
</protein>
<accession>A0A4P6WQR8</accession>
<dbReference type="Proteomes" id="UP000293912">
    <property type="component" value="Chromosome"/>
</dbReference>
<sequence length="513" mass="55051">MDLGPKTRWARYLWAGTLAIALAATLYTAAARATTTASASQPPDAVGLVTRDKVVLRAAPSDRAASQTLLWRGEALEIRGARGDFLQVWDHHRERGGYVRATQLMRVAGDAAEAPQLLALLGFVSEQPGAEPLGLALAAATIQALPAAALQGPPGATVMDAIGRQAERLAERATVGTGRADDPLLTAHLDVARRHGVQLVTREQDSRMTVCYDGDAWRRLLALPAASAEQKARAALALTRAECLEQPTRIADREALDEGLVDLLAHADAPALAPHWRARIATRQAEVWSRIAYARAQRDQADTARQAAQRAIDAIGRIEKAELVDDDLARFHAAAVRVNAVRWAAAPAVPAPGRLAIATRRADDGQTCVSLRDAKAKADAPALAERCSWGQVWAASAAPNREGTALALAVQPVDGWRELWVFRKDAGGWGVQVLPPSALQPGIGYAEFAGWEPGGRRMLVAREALAEGKTIRRFEVVKVATLTPERTAFDAEALGPFSRWPDAAWKRASLALR</sequence>
<proteinExistence type="predicted"/>
<reference evidence="1 2" key="1">
    <citation type="submission" date="2019-03" db="EMBL/GenBank/DDBJ databases">
        <authorList>
            <person name="Sebastian G."/>
            <person name="Baumann P."/>
            <person name="Ruckert C."/>
            <person name="Kalinowski J."/>
            <person name="Nebel B."/>
            <person name="Takors R."/>
            <person name="Blombach B."/>
        </authorList>
    </citation>
    <scope>NUCLEOTIDE SEQUENCE [LARGE SCALE GENOMIC DNA]</scope>
    <source>
        <strain evidence="1 2">DSM 1084</strain>
    </source>
</reference>
<evidence type="ECO:0000313" key="2">
    <source>
        <dbReference type="Proteomes" id="UP000293912"/>
    </source>
</evidence>
<keyword evidence="2" id="KW-1185">Reference proteome</keyword>
<organism evidence="1 2">
    <name type="scientific">Hydrogenophaga pseudoflava</name>
    <name type="common">Pseudomonas carboxydoflava</name>
    <dbReference type="NCBI Taxonomy" id="47421"/>
    <lineage>
        <taxon>Bacteria</taxon>
        <taxon>Pseudomonadati</taxon>
        <taxon>Pseudomonadota</taxon>
        <taxon>Betaproteobacteria</taxon>
        <taxon>Burkholderiales</taxon>
        <taxon>Comamonadaceae</taxon>
        <taxon>Hydrogenophaga</taxon>
    </lineage>
</organism>
<dbReference type="AlphaFoldDB" id="A0A4P6WQR8"/>
<dbReference type="KEGG" id="hpse:HPF_00385"/>